<evidence type="ECO:0000313" key="7">
    <source>
        <dbReference type="EMBL" id="KAF2742854.1"/>
    </source>
</evidence>
<keyword evidence="3" id="KW-0285">Flavoprotein</keyword>
<organism evidence="7 8">
    <name type="scientific">Sporormia fimetaria CBS 119925</name>
    <dbReference type="NCBI Taxonomy" id="1340428"/>
    <lineage>
        <taxon>Eukaryota</taxon>
        <taxon>Fungi</taxon>
        <taxon>Dikarya</taxon>
        <taxon>Ascomycota</taxon>
        <taxon>Pezizomycotina</taxon>
        <taxon>Dothideomycetes</taxon>
        <taxon>Pleosporomycetidae</taxon>
        <taxon>Pleosporales</taxon>
        <taxon>Sporormiaceae</taxon>
        <taxon>Sporormia</taxon>
    </lineage>
</organism>
<evidence type="ECO:0000256" key="1">
    <source>
        <dbReference type="ARBA" id="ARBA00001974"/>
    </source>
</evidence>
<dbReference type="Gene3D" id="3.30.465.10">
    <property type="match status" value="1"/>
</dbReference>
<evidence type="ECO:0000256" key="3">
    <source>
        <dbReference type="ARBA" id="ARBA00022630"/>
    </source>
</evidence>
<dbReference type="Proteomes" id="UP000799440">
    <property type="component" value="Unassembled WGS sequence"/>
</dbReference>
<comment type="cofactor">
    <cofactor evidence="1">
        <name>FAD</name>
        <dbReference type="ChEBI" id="CHEBI:57692"/>
    </cofactor>
</comment>
<name>A0A6A6UZF2_9PLEO</name>
<dbReference type="GO" id="GO:0016491">
    <property type="term" value="F:oxidoreductase activity"/>
    <property type="evidence" value="ECO:0007669"/>
    <property type="project" value="UniProtKB-KW"/>
</dbReference>
<gene>
    <name evidence="7" type="ORF">M011DRAFT_490261</name>
</gene>
<comment type="similarity">
    <text evidence="2">Belongs to the oxygen-dependent FAD-linked oxidoreductase family.</text>
</comment>
<dbReference type="CDD" id="cd06223">
    <property type="entry name" value="PRTases_typeI"/>
    <property type="match status" value="1"/>
</dbReference>
<dbReference type="AlphaFoldDB" id="A0A6A6UZF2"/>
<keyword evidence="5" id="KW-0560">Oxidoreductase</keyword>
<evidence type="ECO:0000256" key="4">
    <source>
        <dbReference type="ARBA" id="ARBA00022827"/>
    </source>
</evidence>
<reference evidence="7" key="1">
    <citation type="journal article" date="2020" name="Stud. Mycol.">
        <title>101 Dothideomycetes genomes: a test case for predicting lifestyles and emergence of pathogens.</title>
        <authorList>
            <person name="Haridas S."/>
            <person name="Albert R."/>
            <person name="Binder M."/>
            <person name="Bloem J."/>
            <person name="Labutti K."/>
            <person name="Salamov A."/>
            <person name="Andreopoulos B."/>
            <person name="Baker S."/>
            <person name="Barry K."/>
            <person name="Bills G."/>
            <person name="Bluhm B."/>
            <person name="Cannon C."/>
            <person name="Castanera R."/>
            <person name="Culley D."/>
            <person name="Daum C."/>
            <person name="Ezra D."/>
            <person name="Gonzalez J."/>
            <person name="Henrissat B."/>
            <person name="Kuo A."/>
            <person name="Liang C."/>
            <person name="Lipzen A."/>
            <person name="Lutzoni F."/>
            <person name="Magnuson J."/>
            <person name="Mondo S."/>
            <person name="Nolan M."/>
            <person name="Ohm R."/>
            <person name="Pangilinan J."/>
            <person name="Park H.-J."/>
            <person name="Ramirez L."/>
            <person name="Alfaro M."/>
            <person name="Sun H."/>
            <person name="Tritt A."/>
            <person name="Yoshinaga Y."/>
            <person name="Zwiers L.-H."/>
            <person name="Turgeon B."/>
            <person name="Goodwin S."/>
            <person name="Spatafora J."/>
            <person name="Crous P."/>
            <person name="Grigoriev I."/>
        </authorList>
    </citation>
    <scope>NUCLEOTIDE SEQUENCE</scope>
    <source>
        <strain evidence="7">CBS 119925</strain>
    </source>
</reference>
<feature type="compositionally biased region" description="Pro residues" evidence="6">
    <location>
        <begin position="894"/>
        <end position="903"/>
    </location>
</feature>
<dbReference type="InterPro" id="IPR036318">
    <property type="entry name" value="FAD-bd_PCMH-like_sf"/>
</dbReference>
<evidence type="ECO:0000313" key="8">
    <source>
        <dbReference type="Proteomes" id="UP000799440"/>
    </source>
</evidence>
<sequence>MRKNFIAPQLTQLFNEILASKPYIRVLEIEKTGRHSAVDDLPGALRPIIRFKSALDDLPDGIRVRIRKDTLPWMGLEDSNGTHPTQEHMEVGSKKIPKPSIEGDHGEYDVILFCHSLDGFSPKSYAIKKASLRLAHSGKVVVFDRAGKFFNGLICERTTTDSTANLWVPDISLDDTTPFIAGVEGEIKEGYKALRHHWSQVCRALGGWGSLYGFKYPGAQPSVGAGSWLQGGIGPLSRVHGLACDSITGAVIVSLQSGELMCVGKVPSRQRPAEWDPPAIRPPNEDEILWTLAGAGTNIGIVVAVVFKTYPAREYLMERWKITLDTDDEANHQLKIYDGMAESLPAESTSADMYLFRESGQLHLNGGTTTSWPVNKASQALPIRRYSTKSWGSPENRDICDHIGLFKRQTYLSEMHESRGKAQVSSFKRCVSLGSLEQESIRKPILEAMKSPPSPLCYLHLVQGGGAVRKLHPTATAFGCRKWEHACVITGVWPREENGTKLEVSVIAWVYKLATDLLAAAGSRGAYAADLGPDPRDAVLAANAVGPNLPCLVRLKEQLDPQNTLAYACPLLKSVPTPRLVVAVTCGSRVDLEDCIKEWRRVLAEYEEDRHPRFLVPTCNHPHSFKQTCIETRINNISENTRREYAEAKKADLIFLDRNRRHEEEPRPGALKFYREQVNGQPDFAQMHFQRLMSTIGNIDILLLTGLKGNSFVDKYSHLVPNSKLVSVHIKDATDPWDGVSGYRIGANIAENVFNTPTGSKAKVSMSFEDFNDSRRRCFAKMYLIPLFASTLRLRQDIQVMSEFQSKVEFRHIRNIGRYTSLLKRHLGIHGVGGFKDTVTKVDIVVGCEIGGRKFAARLANAVEKPLVLIREVKGHPPPVPRISTEKITSRPSSRPPPPPPQPSSSSSSSDSAYSSLHSEDSAEQGPNEQEPKTYFKSQQVNSNRVRPSSS</sequence>
<dbReference type="GO" id="GO:0050660">
    <property type="term" value="F:flavin adenine dinucleotide binding"/>
    <property type="evidence" value="ECO:0007669"/>
    <property type="project" value="InterPro"/>
</dbReference>
<evidence type="ECO:0000256" key="2">
    <source>
        <dbReference type="ARBA" id="ARBA00005466"/>
    </source>
</evidence>
<accession>A0A6A6UZF2</accession>
<evidence type="ECO:0000256" key="6">
    <source>
        <dbReference type="SAM" id="MobiDB-lite"/>
    </source>
</evidence>
<dbReference type="PANTHER" id="PTHR42973">
    <property type="entry name" value="BINDING OXIDOREDUCTASE, PUTATIVE (AFU_ORTHOLOGUE AFUA_1G17690)-RELATED"/>
    <property type="match status" value="1"/>
</dbReference>
<evidence type="ECO:0008006" key="9">
    <source>
        <dbReference type="Google" id="ProtNLM"/>
    </source>
</evidence>
<dbReference type="SUPFAM" id="SSF56176">
    <property type="entry name" value="FAD-binding/transporter-associated domain-like"/>
    <property type="match status" value="1"/>
</dbReference>
<protein>
    <recommendedName>
        <fullName evidence="9">FAD-binding PCMH-type domain-containing protein</fullName>
    </recommendedName>
</protein>
<dbReference type="EMBL" id="MU006603">
    <property type="protein sequence ID" value="KAF2742854.1"/>
    <property type="molecule type" value="Genomic_DNA"/>
</dbReference>
<keyword evidence="8" id="KW-1185">Reference proteome</keyword>
<evidence type="ECO:0000256" key="5">
    <source>
        <dbReference type="ARBA" id="ARBA00023002"/>
    </source>
</evidence>
<feature type="compositionally biased region" description="Low complexity" evidence="6">
    <location>
        <begin position="904"/>
        <end position="917"/>
    </location>
</feature>
<keyword evidence="4" id="KW-0274">FAD</keyword>
<dbReference type="PANTHER" id="PTHR42973:SF39">
    <property type="entry name" value="FAD-BINDING PCMH-TYPE DOMAIN-CONTAINING PROTEIN"/>
    <property type="match status" value="1"/>
</dbReference>
<dbReference type="InterPro" id="IPR029057">
    <property type="entry name" value="PRTase-like"/>
</dbReference>
<feature type="compositionally biased region" description="Polar residues" evidence="6">
    <location>
        <begin position="936"/>
        <end position="951"/>
    </location>
</feature>
<feature type="region of interest" description="Disordered" evidence="6">
    <location>
        <begin position="874"/>
        <end position="951"/>
    </location>
</feature>
<dbReference type="Gene3D" id="3.40.462.20">
    <property type="match status" value="1"/>
</dbReference>
<dbReference type="OrthoDB" id="363185at2759"/>
<dbReference type="Gene3D" id="3.40.50.2020">
    <property type="match status" value="1"/>
</dbReference>
<dbReference type="SUPFAM" id="SSF53271">
    <property type="entry name" value="PRTase-like"/>
    <property type="match status" value="1"/>
</dbReference>
<dbReference type="InterPro" id="IPR000836">
    <property type="entry name" value="PRTase_dom"/>
</dbReference>
<dbReference type="InterPro" id="IPR050416">
    <property type="entry name" value="FAD-linked_Oxidoreductase"/>
</dbReference>
<proteinExistence type="inferred from homology"/>
<dbReference type="InterPro" id="IPR016169">
    <property type="entry name" value="FAD-bd_PCMH_sub2"/>
</dbReference>